<name>A0AAD7YHJ0_MYTSE</name>
<dbReference type="InterPro" id="IPR038606">
    <property type="entry name" value="To_sf"/>
</dbReference>
<sequence length="260" mass="29340">MLHFNVILFGSAIFTLCESAAIFEKVNKKCSIRDDECMQGIYRIMLQDIALNGVPELNLPRIDPLSLKNREFVALGMVKVTMKEGEAKGFKDCYATSYKSDFDNHRIAIDFVCDRFEIEGDYKIESTPALLALSGGIDIHGEGKGGVVVENVHLSFNFATEFKKLDDGEIHVLMKPEDSSYDFEVKGKVTVHADNVLVGKQEISSVVVNIFNENWKFLTNTFGKSVVDQAMELFFKESQVFFEKYPAKHWVTDDLSSYVS</sequence>
<dbReference type="SMART" id="SM00700">
    <property type="entry name" value="JHBP"/>
    <property type="match status" value="1"/>
</dbReference>
<reference evidence="2" key="1">
    <citation type="submission" date="2023-03" db="EMBL/GenBank/DDBJ databases">
        <title>Chromosome-level genomes of two armyworms, Mythimna separata and Mythimna loreyi, provide insights into the biosynthesis and reception of sex pheromones.</title>
        <authorList>
            <person name="Zhao H."/>
        </authorList>
    </citation>
    <scope>NUCLEOTIDE SEQUENCE</scope>
    <source>
        <strain evidence="2">BeijingLab</strain>
        <tissue evidence="2">Pupa</tissue>
    </source>
</reference>
<organism evidence="2 3">
    <name type="scientific">Mythimna separata</name>
    <name type="common">Oriental armyworm</name>
    <name type="synonym">Pseudaletia separata</name>
    <dbReference type="NCBI Taxonomy" id="271217"/>
    <lineage>
        <taxon>Eukaryota</taxon>
        <taxon>Metazoa</taxon>
        <taxon>Ecdysozoa</taxon>
        <taxon>Arthropoda</taxon>
        <taxon>Hexapoda</taxon>
        <taxon>Insecta</taxon>
        <taxon>Pterygota</taxon>
        <taxon>Neoptera</taxon>
        <taxon>Endopterygota</taxon>
        <taxon>Lepidoptera</taxon>
        <taxon>Glossata</taxon>
        <taxon>Ditrysia</taxon>
        <taxon>Noctuoidea</taxon>
        <taxon>Noctuidae</taxon>
        <taxon>Noctuinae</taxon>
        <taxon>Hadenini</taxon>
        <taxon>Mythimna</taxon>
    </lineage>
</organism>
<dbReference type="EMBL" id="JARGEI010000017">
    <property type="protein sequence ID" value="KAJ8716582.1"/>
    <property type="molecule type" value="Genomic_DNA"/>
</dbReference>
<dbReference type="InterPro" id="IPR010562">
    <property type="entry name" value="Haemolymph_juvenile_hormone-bd"/>
</dbReference>
<evidence type="ECO:0000313" key="3">
    <source>
        <dbReference type="Proteomes" id="UP001231518"/>
    </source>
</evidence>
<evidence type="ECO:0000313" key="2">
    <source>
        <dbReference type="EMBL" id="KAJ8716582.1"/>
    </source>
</evidence>
<dbReference type="PANTHER" id="PTHR11008">
    <property type="entry name" value="PROTEIN TAKEOUT-LIKE PROTEIN"/>
    <property type="match status" value="1"/>
</dbReference>
<evidence type="ECO:0000256" key="1">
    <source>
        <dbReference type="SAM" id="SignalP"/>
    </source>
</evidence>
<accession>A0AAD7YHJ0</accession>
<feature type="chain" id="PRO_5042062461" evidence="1">
    <location>
        <begin position="20"/>
        <end position="260"/>
    </location>
</feature>
<dbReference type="AlphaFoldDB" id="A0AAD7YHJ0"/>
<comment type="caution">
    <text evidence="2">The sequence shown here is derived from an EMBL/GenBank/DDBJ whole genome shotgun (WGS) entry which is preliminary data.</text>
</comment>
<dbReference type="PANTHER" id="PTHR11008:SF32">
    <property type="entry name" value="CIRCADIAN CLOCK-CONTROLLED PROTEIN DAYWAKE-RELATED"/>
    <property type="match status" value="1"/>
</dbReference>
<dbReference type="GO" id="GO:0005615">
    <property type="term" value="C:extracellular space"/>
    <property type="evidence" value="ECO:0007669"/>
    <property type="project" value="TreeGrafter"/>
</dbReference>
<proteinExistence type="predicted"/>
<dbReference type="Pfam" id="PF06585">
    <property type="entry name" value="JHBP"/>
    <property type="match status" value="1"/>
</dbReference>
<dbReference type="Gene3D" id="3.15.10.30">
    <property type="entry name" value="Haemolymph juvenile hormone binding protein"/>
    <property type="match status" value="1"/>
</dbReference>
<gene>
    <name evidence="2" type="ORF">PYW07_003209</name>
</gene>
<protein>
    <submittedName>
        <fullName evidence="2">Uncharacterized protein</fullName>
    </submittedName>
</protein>
<feature type="signal peptide" evidence="1">
    <location>
        <begin position="1"/>
        <end position="19"/>
    </location>
</feature>
<keyword evidence="1" id="KW-0732">Signal</keyword>
<dbReference type="Proteomes" id="UP001231518">
    <property type="component" value="Chromosome 14"/>
</dbReference>
<keyword evidence="3" id="KW-1185">Reference proteome</keyword>